<dbReference type="EMBL" id="BTRK01000005">
    <property type="protein sequence ID" value="GMR52710.1"/>
    <property type="molecule type" value="Genomic_DNA"/>
</dbReference>
<dbReference type="InterPro" id="IPR004127">
    <property type="entry name" value="Prefoldin_subunit_alpha"/>
</dbReference>
<comment type="caution">
    <text evidence="6">The sequence shown here is derived from an EMBL/GenBank/DDBJ whole genome shotgun (WGS) entry which is preliminary data.</text>
</comment>
<comment type="subunit">
    <text evidence="2">Heterohexamer of two PFD-alpha type and four PFD-beta type subunits.</text>
</comment>
<dbReference type="InterPro" id="IPR052255">
    <property type="entry name" value="RNA_pol_II_subunit5-mediator"/>
</dbReference>
<evidence type="ECO:0000313" key="7">
    <source>
        <dbReference type="Proteomes" id="UP001328107"/>
    </source>
</evidence>
<organism evidence="6 7">
    <name type="scientific">Pristionchus mayeri</name>
    <dbReference type="NCBI Taxonomy" id="1317129"/>
    <lineage>
        <taxon>Eukaryota</taxon>
        <taxon>Metazoa</taxon>
        <taxon>Ecdysozoa</taxon>
        <taxon>Nematoda</taxon>
        <taxon>Chromadorea</taxon>
        <taxon>Rhabditida</taxon>
        <taxon>Rhabditina</taxon>
        <taxon>Diplogasteromorpha</taxon>
        <taxon>Diplogasteroidea</taxon>
        <taxon>Neodiplogasteridae</taxon>
        <taxon>Pristionchus</taxon>
    </lineage>
</organism>
<dbReference type="Gene3D" id="1.10.287.370">
    <property type="match status" value="1"/>
</dbReference>
<dbReference type="InterPro" id="IPR009053">
    <property type="entry name" value="Prefoldin"/>
</dbReference>
<dbReference type="GO" id="GO:0005634">
    <property type="term" value="C:nucleus"/>
    <property type="evidence" value="ECO:0007669"/>
    <property type="project" value="UniProtKB-SubCell"/>
</dbReference>
<name>A0AAN5I622_9BILA</name>
<dbReference type="Proteomes" id="UP001328107">
    <property type="component" value="Unassembled WGS sequence"/>
</dbReference>
<evidence type="ECO:0000256" key="5">
    <source>
        <dbReference type="SAM" id="MobiDB-lite"/>
    </source>
</evidence>
<feature type="compositionally biased region" description="Acidic residues" evidence="5">
    <location>
        <begin position="266"/>
        <end position="299"/>
    </location>
</feature>
<evidence type="ECO:0000313" key="6">
    <source>
        <dbReference type="EMBL" id="GMR52710.1"/>
    </source>
</evidence>
<dbReference type="GO" id="GO:0000122">
    <property type="term" value="P:negative regulation of transcription by RNA polymerase II"/>
    <property type="evidence" value="ECO:0007669"/>
    <property type="project" value="TreeGrafter"/>
</dbReference>
<dbReference type="SUPFAM" id="SSF46579">
    <property type="entry name" value="Prefoldin"/>
    <property type="match status" value="1"/>
</dbReference>
<protein>
    <submittedName>
        <fullName evidence="6">Uncharacterized protein</fullName>
    </submittedName>
</protein>
<dbReference type="Pfam" id="PF02996">
    <property type="entry name" value="Prefoldin"/>
    <property type="match status" value="1"/>
</dbReference>
<evidence type="ECO:0000256" key="4">
    <source>
        <dbReference type="ARBA" id="ARBA00038295"/>
    </source>
</evidence>
<comment type="subcellular location">
    <subcellularLocation>
        <location evidence="1">Nucleus</location>
    </subcellularLocation>
</comment>
<comment type="similarity">
    <text evidence="4">Belongs to the RNA polymerase II subunit 5-mediating protein family.</text>
</comment>
<feature type="compositionally biased region" description="Basic and acidic residues" evidence="5">
    <location>
        <begin position="300"/>
        <end position="318"/>
    </location>
</feature>
<dbReference type="AlphaFoldDB" id="A0AAN5I622"/>
<dbReference type="PANTHER" id="PTHR15111:SF0">
    <property type="entry name" value="UNCONVENTIONAL PREFOLDIN RPB5 INTERACTOR 1"/>
    <property type="match status" value="1"/>
</dbReference>
<keyword evidence="3" id="KW-0539">Nucleus</keyword>
<feature type="region of interest" description="Disordered" evidence="5">
    <location>
        <begin position="163"/>
        <end position="186"/>
    </location>
</feature>
<dbReference type="CDD" id="cd23159">
    <property type="entry name" value="Prefoldin_URI1"/>
    <property type="match status" value="1"/>
</dbReference>
<dbReference type="PANTHER" id="PTHR15111">
    <property type="entry name" value="RNA POLYMERASE II SUBUNIT 5-MEDIATING PROTEIN NNX3"/>
    <property type="match status" value="1"/>
</dbReference>
<dbReference type="GO" id="GO:0003714">
    <property type="term" value="F:transcription corepressor activity"/>
    <property type="evidence" value="ECO:0007669"/>
    <property type="project" value="TreeGrafter"/>
</dbReference>
<accession>A0AAN5I622</accession>
<feature type="compositionally biased region" description="Polar residues" evidence="5">
    <location>
        <begin position="401"/>
        <end position="410"/>
    </location>
</feature>
<feature type="non-terminal residue" evidence="6">
    <location>
        <position position="1"/>
    </location>
</feature>
<dbReference type="GO" id="GO:0003682">
    <property type="term" value="F:chromatin binding"/>
    <property type="evidence" value="ECO:0007669"/>
    <property type="project" value="TreeGrafter"/>
</dbReference>
<feature type="region of interest" description="Disordered" evidence="5">
    <location>
        <begin position="202"/>
        <end position="318"/>
    </location>
</feature>
<sequence>PPSTTVHDNPQAAAAATTGAAVANYERLHQWIQRECAECDAAIDEHRKQVTDYRSQKSRLLELQKKISHHIMVPFGGVGFMPGKLVRTNEVLVLLGASYFAEYSVHDTTKIIDRRIREINGIIDKLEHQKRNASERLNFARGLFGGAMGPKDDLVEIREEYDEEKEAEARRKRSERAAAARAGKKVPQAAFENVMSRLDELEAQEEEEETKKKQGGQARGRQERDSDDESVEEGEDSEEVPMVPTAPRGVDEEEYKRLLARLDQMDTSDDDDEEEMDSDDVIEEVDEEVDSDEVSDEGEEQKREKFEQMRMEKEAEERRALVQRETMERQRAAVAPQSQLPRRPLIEVIEDEPTLTVTAPAPAQSINKQIPKMTVVSENDRVVDLVEYQSQQEEDDKSKENSPATKGSTKLTHKRSVRFKKNLEAGPCEKSIDSVDDVMPALDIHPTRSILRNKSEESPIDKIAFSEMEDQRSTTILPSGDAFSGCVVERSAELPIVFKPVDEPPRRVSRFKLQRMQQATE</sequence>
<gene>
    <name evidence="6" type="ORF">PMAYCL1PPCAC_22905</name>
</gene>
<dbReference type="NCBIfam" id="TIGR00293">
    <property type="entry name" value="prefoldin subunit alpha"/>
    <property type="match status" value="1"/>
</dbReference>
<dbReference type="GO" id="GO:0019212">
    <property type="term" value="F:phosphatase inhibitor activity"/>
    <property type="evidence" value="ECO:0007669"/>
    <property type="project" value="TreeGrafter"/>
</dbReference>
<feature type="compositionally biased region" description="Low complexity" evidence="5">
    <location>
        <begin position="177"/>
        <end position="186"/>
    </location>
</feature>
<evidence type="ECO:0000256" key="1">
    <source>
        <dbReference type="ARBA" id="ARBA00004123"/>
    </source>
</evidence>
<reference evidence="7" key="1">
    <citation type="submission" date="2022-10" db="EMBL/GenBank/DDBJ databases">
        <title>Genome assembly of Pristionchus species.</title>
        <authorList>
            <person name="Yoshida K."/>
            <person name="Sommer R.J."/>
        </authorList>
    </citation>
    <scope>NUCLEOTIDE SEQUENCE [LARGE SCALE GENOMIC DNA]</scope>
    <source>
        <strain evidence="7">RS5460</strain>
    </source>
</reference>
<feature type="compositionally biased region" description="Acidic residues" evidence="5">
    <location>
        <begin position="225"/>
        <end position="239"/>
    </location>
</feature>
<feature type="region of interest" description="Disordered" evidence="5">
    <location>
        <begin position="385"/>
        <end position="418"/>
    </location>
</feature>
<proteinExistence type="inferred from homology"/>
<evidence type="ECO:0000256" key="3">
    <source>
        <dbReference type="ARBA" id="ARBA00023242"/>
    </source>
</evidence>
<keyword evidence="7" id="KW-1185">Reference proteome</keyword>
<evidence type="ECO:0000256" key="2">
    <source>
        <dbReference type="ARBA" id="ARBA00011695"/>
    </source>
</evidence>